<evidence type="ECO:0000313" key="2">
    <source>
        <dbReference type="EMBL" id="RCV09294.1"/>
    </source>
</evidence>
<sequence>MDPAAALADMDELVEEVLLRSPPDDPAHLVRAALVCKRWCRILADAGFRRRFRKLHRTPPMLGILHRHTHASYVTTFTATSSFRPRNGDLLRDWCALDSRHGRVLLAGLPLRDDPSENNLSVWDPVTGEQLELPEQPQHPNRVPFGWNATVLCPDGACDHLDCGRGPFLVVVVGTDFDGGFVYAYSSEAGAWRDPTYAAHYGGDPLNFFFFDPCAYVENALYFMFHRDMKPGILEYNLGTHEISQDLLPHYLDRGVLTTTENGGLGFAAVDWSRLYLWSREAGRDGYPIWAQSRTIELNIMFPADCPLLSSCMIGSVHGLHVFFVSTVDGIFSIDLKSGRMRKVCKERDIENFVPYMSFCTPEMWMNKVGAFRCCLSPSLKRCLPHPWL</sequence>
<dbReference type="SUPFAM" id="SSF81383">
    <property type="entry name" value="F-box domain"/>
    <property type="match status" value="1"/>
</dbReference>
<protein>
    <recommendedName>
        <fullName evidence="1">F-box domain-containing protein</fullName>
    </recommendedName>
</protein>
<dbReference type="AlphaFoldDB" id="A0A368PUU3"/>
<evidence type="ECO:0000259" key="1">
    <source>
        <dbReference type="Pfam" id="PF00646"/>
    </source>
</evidence>
<feature type="domain" description="F-box" evidence="1">
    <location>
        <begin position="11"/>
        <end position="49"/>
    </location>
</feature>
<dbReference type="InterPro" id="IPR001810">
    <property type="entry name" value="F-box_dom"/>
</dbReference>
<gene>
    <name evidence="2" type="ORF">SETIT_2G016000v2</name>
</gene>
<organism evidence="2">
    <name type="scientific">Setaria italica</name>
    <name type="common">Foxtail millet</name>
    <name type="synonym">Panicum italicum</name>
    <dbReference type="NCBI Taxonomy" id="4555"/>
    <lineage>
        <taxon>Eukaryota</taxon>
        <taxon>Viridiplantae</taxon>
        <taxon>Streptophyta</taxon>
        <taxon>Embryophyta</taxon>
        <taxon>Tracheophyta</taxon>
        <taxon>Spermatophyta</taxon>
        <taxon>Magnoliopsida</taxon>
        <taxon>Liliopsida</taxon>
        <taxon>Poales</taxon>
        <taxon>Poaceae</taxon>
        <taxon>PACMAD clade</taxon>
        <taxon>Panicoideae</taxon>
        <taxon>Panicodae</taxon>
        <taxon>Paniceae</taxon>
        <taxon>Cenchrinae</taxon>
        <taxon>Setaria</taxon>
    </lineage>
</organism>
<dbReference type="OrthoDB" id="693928at2759"/>
<dbReference type="EMBL" id="CM003529">
    <property type="protein sequence ID" value="RCV09294.1"/>
    <property type="molecule type" value="Genomic_DNA"/>
</dbReference>
<reference evidence="2" key="1">
    <citation type="journal article" date="2012" name="Nat. Biotechnol.">
        <title>Reference genome sequence of the model plant Setaria.</title>
        <authorList>
            <person name="Bennetzen J.L."/>
            <person name="Schmutz J."/>
            <person name="Wang H."/>
            <person name="Percifield R."/>
            <person name="Hawkins J."/>
            <person name="Pontaroli A.C."/>
            <person name="Estep M."/>
            <person name="Feng L."/>
            <person name="Vaughn J.N."/>
            <person name="Grimwood J."/>
            <person name="Jenkins J."/>
            <person name="Barry K."/>
            <person name="Lindquist E."/>
            <person name="Hellsten U."/>
            <person name="Deshpande S."/>
            <person name="Wang X."/>
            <person name="Wu X."/>
            <person name="Mitros T."/>
            <person name="Triplett J."/>
            <person name="Yang X."/>
            <person name="Ye C.Y."/>
            <person name="Mauro-Herrera M."/>
            <person name="Wang L."/>
            <person name="Li P."/>
            <person name="Sharma M."/>
            <person name="Sharma R."/>
            <person name="Ronald P.C."/>
            <person name="Panaud O."/>
            <person name="Kellogg E.A."/>
            <person name="Brutnell T.P."/>
            <person name="Doust A.N."/>
            <person name="Tuskan G.A."/>
            <person name="Rokhsar D."/>
            <person name="Devos K.M."/>
        </authorList>
    </citation>
    <scope>NUCLEOTIDE SEQUENCE [LARGE SCALE GENOMIC DNA]</scope>
    <source>
        <strain evidence="2">Yugu1</strain>
    </source>
</reference>
<proteinExistence type="predicted"/>
<dbReference type="PANTHER" id="PTHR32133">
    <property type="entry name" value="OS07G0120400 PROTEIN"/>
    <property type="match status" value="1"/>
</dbReference>
<reference evidence="2" key="2">
    <citation type="submission" date="2015-07" db="EMBL/GenBank/DDBJ databases">
        <authorList>
            <person name="Noorani M."/>
        </authorList>
    </citation>
    <scope>NUCLEOTIDE SEQUENCE</scope>
    <source>
        <strain evidence="2">Yugu1</strain>
    </source>
</reference>
<dbReference type="InterPro" id="IPR036047">
    <property type="entry name" value="F-box-like_dom_sf"/>
</dbReference>
<dbReference type="SUPFAM" id="SSF75011">
    <property type="entry name" value="3-carboxy-cis,cis-mucoante lactonizing enzyme"/>
    <property type="match status" value="1"/>
</dbReference>
<name>A0A368PUU3_SETIT</name>
<accession>A0A368PUU3</accession>
<dbReference type="Pfam" id="PF00646">
    <property type="entry name" value="F-box"/>
    <property type="match status" value="1"/>
</dbReference>
<dbReference type="EMBL" id="CM003529">
    <property type="protein sequence ID" value="RCV09295.1"/>
    <property type="molecule type" value="Genomic_DNA"/>
</dbReference>
<dbReference type="PANTHER" id="PTHR32133:SF386">
    <property type="entry name" value="F-BOX DOMAIN-CONTAINING PROTEIN"/>
    <property type="match status" value="1"/>
</dbReference>